<keyword evidence="2" id="KW-0472">Membrane</keyword>
<organism evidence="3">
    <name type="scientific">Polytomella parva</name>
    <dbReference type="NCBI Taxonomy" id="51329"/>
    <lineage>
        <taxon>Eukaryota</taxon>
        <taxon>Viridiplantae</taxon>
        <taxon>Chlorophyta</taxon>
        <taxon>core chlorophytes</taxon>
        <taxon>Chlorophyceae</taxon>
        <taxon>CS clade</taxon>
        <taxon>Chlamydomonadales</taxon>
        <taxon>Chlamydomonadaceae</taxon>
        <taxon>Polytomella</taxon>
    </lineage>
</organism>
<dbReference type="EMBL" id="HBFM01034229">
    <property type="protein sequence ID" value="CAD8793285.1"/>
    <property type="molecule type" value="Transcribed_RNA"/>
</dbReference>
<evidence type="ECO:0000256" key="2">
    <source>
        <dbReference type="SAM" id="Phobius"/>
    </source>
</evidence>
<evidence type="ECO:0000313" key="3">
    <source>
        <dbReference type="EMBL" id="CAD8793285.1"/>
    </source>
</evidence>
<feature type="compositionally biased region" description="Low complexity" evidence="1">
    <location>
        <begin position="59"/>
        <end position="76"/>
    </location>
</feature>
<accession>A0A7S0VXT3</accession>
<dbReference type="AlphaFoldDB" id="A0A7S0VXT3"/>
<reference evidence="3" key="1">
    <citation type="submission" date="2021-01" db="EMBL/GenBank/DDBJ databases">
        <authorList>
            <person name="Corre E."/>
            <person name="Pelletier E."/>
            <person name="Niang G."/>
            <person name="Scheremetjew M."/>
            <person name="Finn R."/>
            <person name="Kale V."/>
            <person name="Holt S."/>
            <person name="Cochrane G."/>
            <person name="Meng A."/>
            <person name="Brown T."/>
            <person name="Cohen L."/>
        </authorList>
    </citation>
    <scope>NUCLEOTIDE SEQUENCE</scope>
    <source>
        <strain evidence="3">SAG 63-3</strain>
    </source>
</reference>
<evidence type="ECO:0008006" key="4">
    <source>
        <dbReference type="Google" id="ProtNLM"/>
    </source>
</evidence>
<dbReference type="PANTHER" id="PTHR34126:SF1">
    <property type="entry name" value="PEROXISOME BIOGENESIS PROTEIN 22"/>
    <property type="match status" value="1"/>
</dbReference>
<feature type="region of interest" description="Disordered" evidence="1">
    <location>
        <begin position="50"/>
        <end position="80"/>
    </location>
</feature>
<name>A0A7S0VXT3_9CHLO</name>
<evidence type="ECO:0000256" key="1">
    <source>
        <dbReference type="SAM" id="MobiDB-lite"/>
    </source>
</evidence>
<proteinExistence type="predicted"/>
<dbReference type="InterPro" id="IPR037485">
    <property type="entry name" value="PEX22"/>
</dbReference>
<dbReference type="Pfam" id="PF22978">
    <property type="entry name" value="HAD_Pex22"/>
    <property type="match status" value="1"/>
</dbReference>
<feature type="transmembrane region" description="Helical" evidence="2">
    <location>
        <begin position="25"/>
        <end position="44"/>
    </location>
</feature>
<dbReference type="PANTHER" id="PTHR34126">
    <property type="entry name" value="PEROXISOME BIOGENESIS PROTEIN 22"/>
    <property type="match status" value="1"/>
</dbReference>
<sequence>MSLKELIEYIYKRILAVFSSAPPGTLPTTGILGLALLIFGYYRYNRSENRNTSQRGLTSSSSSSSQQRSSNNSSSSVGRDYTQTLVGSSQIYSPSSSSSSKNVVLGSQSLASQLNGVKKIVLVVQGTVLVERTAEEVEISTTIVPEAQELVKELSKYVEIYLVAHVLGDIGQAFVSTAIEAAGILGNKPGQIKPHRLLFCQKLEGKISFSRQIEPDIHIDGHPSTVKELKRFLPRLVLIHNGLDDQVLESLGPNVVLSESLVKFFPGFKPSTTVLEN</sequence>
<keyword evidence="2" id="KW-0812">Transmembrane</keyword>
<gene>
    <name evidence="3" type="ORF">PPAR00522_LOCUS22291</name>
</gene>
<dbReference type="GO" id="GO:0007031">
    <property type="term" value="P:peroxisome organization"/>
    <property type="evidence" value="ECO:0007669"/>
    <property type="project" value="InterPro"/>
</dbReference>
<protein>
    <recommendedName>
        <fullName evidence="4">Peroxisome biogenesis protein 22</fullName>
    </recommendedName>
</protein>
<keyword evidence="2" id="KW-1133">Transmembrane helix</keyword>